<dbReference type="GO" id="GO:0005886">
    <property type="term" value="C:plasma membrane"/>
    <property type="evidence" value="ECO:0007669"/>
    <property type="project" value="UniProtKB-SubCell"/>
</dbReference>
<feature type="transmembrane region" description="Helical" evidence="6">
    <location>
        <begin position="493"/>
        <end position="511"/>
    </location>
</feature>
<reference evidence="8 9" key="1">
    <citation type="submission" date="2013-08" db="EMBL/GenBank/DDBJ databases">
        <authorList>
            <person name="Huang J."/>
            <person name="Wang G."/>
        </authorList>
    </citation>
    <scope>NUCLEOTIDE SEQUENCE [LARGE SCALE GENOMIC DNA]</scope>
    <source>
        <strain evidence="8 9">JSM 072002</strain>
    </source>
</reference>
<proteinExistence type="predicted"/>
<evidence type="ECO:0000256" key="4">
    <source>
        <dbReference type="ARBA" id="ARBA00022989"/>
    </source>
</evidence>
<evidence type="ECO:0000256" key="6">
    <source>
        <dbReference type="SAM" id="Phobius"/>
    </source>
</evidence>
<keyword evidence="9" id="KW-1185">Reference proteome</keyword>
<feature type="transmembrane region" description="Helical" evidence="6">
    <location>
        <begin position="470"/>
        <end position="487"/>
    </location>
</feature>
<keyword evidence="5 6" id="KW-0472">Membrane</keyword>
<evidence type="ECO:0000256" key="5">
    <source>
        <dbReference type="ARBA" id="ARBA00023136"/>
    </source>
</evidence>
<dbReference type="InterPro" id="IPR018461">
    <property type="entry name" value="Na/H_Antiport_NhaC-like_C"/>
</dbReference>
<feature type="transmembrane region" description="Helical" evidence="6">
    <location>
        <begin position="71"/>
        <end position="95"/>
    </location>
</feature>
<dbReference type="eggNOG" id="COG1757">
    <property type="taxonomic scope" value="Bacteria"/>
</dbReference>
<dbReference type="PANTHER" id="PTHR43478">
    <property type="entry name" value="NA+/H+ ANTIPORTER-RELATED"/>
    <property type="match status" value="1"/>
</dbReference>
<protein>
    <submittedName>
        <fullName evidence="8">Sodium:proton antiporter</fullName>
    </submittedName>
</protein>
<dbReference type="PANTHER" id="PTHR43478:SF1">
    <property type="entry name" value="NA+_H+ ANTIPORTER NHAC-LIKE C-TERMINAL DOMAIN-CONTAINING PROTEIN"/>
    <property type="match status" value="1"/>
</dbReference>
<evidence type="ECO:0000313" key="9">
    <source>
        <dbReference type="Proteomes" id="UP000030401"/>
    </source>
</evidence>
<name>A0A0A5G1E3_9BACI</name>
<dbReference type="OrthoDB" id="9762978at2"/>
<evidence type="ECO:0000259" key="7">
    <source>
        <dbReference type="Pfam" id="PF03553"/>
    </source>
</evidence>
<evidence type="ECO:0000256" key="2">
    <source>
        <dbReference type="ARBA" id="ARBA00022475"/>
    </source>
</evidence>
<dbReference type="AlphaFoldDB" id="A0A0A5G1E3"/>
<comment type="caution">
    <text evidence="8">The sequence shown here is derived from an EMBL/GenBank/DDBJ whole genome shotgun (WGS) entry which is preliminary data.</text>
</comment>
<sequence length="528" mass="56300">MENTIWSLVPPLLAILLVLMTKRVLLALIIGIVTSAFMLAQFQIGETFLIMGRALKAVFIVDGAINEWNVYILLFILMLGVLIAFVSMMGGAQAFGNWMIKRVKTRVGAQLMTATFGLLIFLDDYFNNLTVGQVARPVTDKHHISRAKLAYIMDSTASPVCVIAPISSWGAYLMGVMGSVLAAEGITHITGFSAFMKLIPMNYYAFAAIGLVFIIAIRNADIGAMKQHERKAVEEGEVSNPERNHVGAATILPMSERGAVVDLFLPLAVLFVTTIVYIIYSGITQTSGEVNVITVFGNANVPLALVLGGIAGLIVTFFLFVIQSRKTGGVGLDRFPLGVLEGTKSMTHSLTILILAWTIVGLISDLGTGVYLASLVEQSNVATYLLPVILFVIGAFIAFSTGTSWGSFAILVPIAGQIAVATDVSMILPMFAAVLAGAICGDHCSPISDTTILASTGANCHHVDHVITQLPYALIAAIITVVSFLVLGLTNSVVLGLISLLLSLVVVYVALGNSNYRMNASKEKVIAK</sequence>
<evidence type="ECO:0000256" key="3">
    <source>
        <dbReference type="ARBA" id="ARBA00022692"/>
    </source>
</evidence>
<dbReference type="STRING" id="1385512.N784_03455"/>
<feature type="transmembrane region" description="Helical" evidence="6">
    <location>
        <begin position="350"/>
        <end position="375"/>
    </location>
</feature>
<dbReference type="Proteomes" id="UP000030401">
    <property type="component" value="Unassembled WGS sequence"/>
</dbReference>
<comment type="subcellular location">
    <subcellularLocation>
        <location evidence="1">Cell membrane</location>
        <topology evidence="1">Multi-pass membrane protein</topology>
    </subcellularLocation>
</comment>
<dbReference type="EMBL" id="AVPG01000010">
    <property type="protein sequence ID" value="KGX86921.1"/>
    <property type="molecule type" value="Genomic_DNA"/>
</dbReference>
<feature type="transmembrane region" description="Helical" evidence="6">
    <location>
        <begin position="201"/>
        <end position="220"/>
    </location>
</feature>
<keyword evidence="4 6" id="KW-1133">Transmembrane helix</keyword>
<keyword evidence="3 6" id="KW-0812">Transmembrane</keyword>
<evidence type="ECO:0000256" key="1">
    <source>
        <dbReference type="ARBA" id="ARBA00004651"/>
    </source>
</evidence>
<feature type="transmembrane region" description="Helical" evidence="6">
    <location>
        <begin position="12"/>
        <end position="40"/>
    </location>
</feature>
<gene>
    <name evidence="8" type="ORF">N784_03455</name>
</gene>
<dbReference type="RefSeq" id="WP_036834058.1">
    <property type="nucleotide sequence ID" value="NZ_AVPG01000010.1"/>
</dbReference>
<feature type="domain" description="Na+/H+ antiporter NhaC-like C-terminal" evidence="7">
    <location>
        <begin position="160"/>
        <end position="489"/>
    </location>
</feature>
<organism evidence="8 9">
    <name type="scientific">Pontibacillus litoralis JSM 072002</name>
    <dbReference type="NCBI Taxonomy" id="1385512"/>
    <lineage>
        <taxon>Bacteria</taxon>
        <taxon>Bacillati</taxon>
        <taxon>Bacillota</taxon>
        <taxon>Bacilli</taxon>
        <taxon>Bacillales</taxon>
        <taxon>Bacillaceae</taxon>
        <taxon>Pontibacillus</taxon>
    </lineage>
</organism>
<feature type="transmembrane region" description="Helical" evidence="6">
    <location>
        <begin position="263"/>
        <end position="283"/>
    </location>
</feature>
<accession>A0A0A5G1E3</accession>
<keyword evidence="2" id="KW-1003">Cell membrane</keyword>
<dbReference type="Pfam" id="PF03553">
    <property type="entry name" value="Na_H_antiporter"/>
    <property type="match status" value="1"/>
</dbReference>
<feature type="transmembrane region" description="Helical" evidence="6">
    <location>
        <begin position="303"/>
        <end position="322"/>
    </location>
</feature>
<evidence type="ECO:0000313" key="8">
    <source>
        <dbReference type="EMBL" id="KGX86921.1"/>
    </source>
</evidence>